<proteinExistence type="predicted"/>
<organism evidence="1 2">
    <name type="scientific">Gordonia Phage Lollipop1437</name>
    <dbReference type="NCBI Taxonomy" id="2588505"/>
    <lineage>
        <taxon>Viruses</taxon>
        <taxon>Duplodnaviria</taxon>
        <taxon>Heunggongvirae</taxon>
        <taxon>Uroviricota</taxon>
        <taxon>Caudoviricetes</taxon>
        <taxon>Zierdtviridae</taxon>
        <taxon>Emilbogenvirinae</taxon>
        <taxon>Skysandvirus</taxon>
        <taxon>Skysandvirus lollipop1437</taxon>
    </lineage>
</organism>
<dbReference type="EMBL" id="MK977699">
    <property type="protein sequence ID" value="QDF19113.1"/>
    <property type="molecule type" value="Genomic_DNA"/>
</dbReference>
<reference evidence="1 2" key="1">
    <citation type="submission" date="2019-05" db="EMBL/GenBank/DDBJ databases">
        <authorList>
            <person name="Feith S.L."/>
            <person name="Clifford K.A."/>
            <person name="Elmore F.L."/>
            <person name="Knight M.S."/>
            <person name="Le K."/>
            <person name="Lobaina D."/>
            <person name="Nougues D."/>
            <person name="Salama A."/>
            <person name="Stoeber S.D."/>
            <person name="Sweeney K.J."/>
            <person name="Truong T.G."/>
            <person name="Alvaro L.E."/>
            <person name="Isern S."/>
            <person name="Michael S.F."/>
            <person name="Monti D.L."/>
            <person name="Garlena R.A."/>
            <person name="Russell D.A."/>
            <person name="Pope W.H."/>
            <person name="Jacobs-Sera D."/>
            <person name="Hatfull G.F."/>
        </authorList>
    </citation>
    <scope>NUCLEOTIDE SEQUENCE [LARGE SCALE GENOMIC DNA]</scope>
</reference>
<accession>A0A4Y6EK60</accession>
<gene>
    <name evidence="1" type="primary">9</name>
    <name evidence="1" type="ORF">SEA_LOLLIPOP1437_9</name>
</gene>
<sequence>MTEIAPLDSAPVFTRETTTTKVFVAISGVPDIRGRYHSKPIRPDSAELTFEEAGDKSWNQRPRVHVSISGFQIRKDGSTGQNRTTLLNSEVDVLPWMREMIEVVRPSTHPKTEDEEIG</sequence>
<keyword evidence="2" id="KW-1185">Reference proteome</keyword>
<dbReference type="GeneID" id="65120972"/>
<dbReference type="KEGG" id="vg:65120972"/>
<dbReference type="RefSeq" id="YP_010103116.1">
    <property type="nucleotide sequence ID" value="NC_055806.1"/>
</dbReference>
<dbReference type="Proteomes" id="UP000317864">
    <property type="component" value="Segment"/>
</dbReference>
<protein>
    <submittedName>
        <fullName evidence="1">Uncharacterized protein</fullName>
    </submittedName>
</protein>
<name>A0A4Y6EK60_9CAUD</name>
<evidence type="ECO:0000313" key="1">
    <source>
        <dbReference type="EMBL" id="QDF19113.1"/>
    </source>
</evidence>
<evidence type="ECO:0000313" key="2">
    <source>
        <dbReference type="Proteomes" id="UP000317864"/>
    </source>
</evidence>